<dbReference type="HOGENOM" id="CLU_013985_3_1_11"/>
<dbReference type="Proteomes" id="UP000001937">
    <property type="component" value="Chromosome"/>
</dbReference>
<dbReference type="InterPro" id="IPR016181">
    <property type="entry name" value="Acyl_CoA_acyltransferase"/>
</dbReference>
<dbReference type="PANTHER" id="PTHR43792:SF1">
    <property type="entry name" value="N-ACETYLTRANSFERASE DOMAIN-CONTAINING PROTEIN"/>
    <property type="match status" value="1"/>
</dbReference>
<gene>
    <name evidence="1" type="ordered locus">Francci3_3051</name>
</gene>
<dbReference type="GO" id="GO:0016747">
    <property type="term" value="F:acyltransferase activity, transferring groups other than amino-acyl groups"/>
    <property type="evidence" value="ECO:0007669"/>
    <property type="project" value="InterPro"/>
</dbReference>
<accession>Q2J8I4</accession>
<reference evidence="1 2" key="1">
    <citation type="journal article" date="2007" name="Genome Res.">
        <title>Genome characteristics of facultatively symbiotic Frankia sp. strains reflect host range and host plant biogeography.</title>
        <authorList>
            <person name="Normand P."/>
            <person name="Lapierre P."/>
            <person name="Tisa L.S."/>
            <person name="Gogarten J.P."/>
            <person name="Alloisio N."/>
            <person name="Bagnarol E."/>
            <person name="Bassi C.A."/>
            <person name="Berry A.M."/>
            <person name="Bickhart D.M."/>
            <person name="Choisne N."/>
            <person name="Couloux A."/>
            <person name="Cournoyer B."/>
            <person name="Cruveiller S."/>
            <person name="Daubin V."/>
            <person name="Demange N."/>
            <person name="Francino M.P."/>
            <person name="Goltsman E."/>
            <person name="Huang Y."/>
            <person name="Kopp O.R."/>
            <person name="Labarre L."/>
            <person name="Lapidus A."/>
            <person name="Lavire C."/>
            <person name="Marechal J."/>
            <person name="Martinez M."/>
            <person name="Mastronunzio J.E."/>
            <person name="Mullin B.C."/>
            <person name="Niemann J."/>
            <person name="Pujic P."/>
            <person name="Rawnsley T."/>
            <person name="Rouy Z."/>
            <person name="Schenowitz C."/>
            <person name="Sellstedt A."/>
            <person name="Tavares F."/>
            <person name="Tomkins J.P."/>
            <person name="Vallenet D."/>
            <person name="Valverde C."/>
            <person name="Wall L.G."/>
            <person name="Wang Y."/>
            <person name="Medigue C."/>
            <person name="Benson D.R."/>
        </authorList>
    </citation>
    <scope>NUCLEOTIDE SEQUENCE [LARGE SCALE GENOMIC DNA]</scope>
    <source>
        <strain evidence="2">DSM 45818 / CECT 9043 / CcI3</strain>
    </source>
</reference>
<evidence type="ECO:0000313" key="2">
    <source>
        <dbReference type="Proteomes" id="UP000001937"/>
    </source>
</evidence>
<dbReference type="RefSeq" id="WP_011437436.1">
    <property type="nucleotide sequence ID" value="NC_007777.1"/>
</dbReference>
<dbReference type="PANTHER" id="PTHR43792">
    <property type="entry name" value="GNAT FAMILY, PUTATIVE (AFU_ORTHOLOGUE AFUA_3G00765)-RELATED-RELATED"/>
    <property type="match status" value="1"/>
</dbReference>
<dbReference type="InterPro" id="IPR051531">
    <property type="entry name" value="N-acetyltransferase"/>
</dbReference>
<dbReference type="Gene3D" id="3.40.630.30">
    <property type="match status" value="1"/>
</dbReference>
<dbReference type="KEGG" id="fra:Francci3_3051"/>
<dbReference type="SUPFAM" id="SSF55729">
    <property type="entry name" value="Acyl-CoA N-acyltransferases (Nat)"/>
    <property type="match status" value="1"/>
</dbReference>
<dbReference type="AlphaFoldDB" id="Q2J8I4"/>
<dbReference type="Pfam" id="PF13302">
    <property type="entry name" value="Acetyltransf_3"/>
    <property type="match status" value="1"/>
</dbReference>
<protein>
    <submittedName>
        <fullName evidence="1">GCN5-related N-acetyltransferase</fullName>
    </submittedName>
</protein>
<organism evidence="1 2">
    <name type="scientific">Frankia casuarinae (strain DSM 45818 / CECT 9043 / HFP020203 / CcI3)</name>
    <dbReference type="NCBI Taxonomy" id="106370"/>
    <lineage>
        <taxon>Bacteria</taxon>
        <taxon>Bacillati</taxon>
        <taxon>Actinomycetota</taxon>
        <taxon>Actinomycetes</taxon>
        <taxon>Frankiales</taxon>
        <taxon>Frankiaceae</taxon>
        <taxon>Frankia</taxon>
    </lineage>
</organism>
<dbReference type="eggNOG" id="COG1670">
    <property type="taxonomic scope" value="Bacteria"/>
</dbReference>
<name>Q2J8I4_FRACC</name>
<dbReference type="OrthoDB" id="3533156at2"/>
<keyword evidence="2" id="KW-1185">Reference proteome</keyword>
<sequence>MTLELAEPTPQVYVPTVTTRRLSLSGWTAVDIPAYTAMAAHPDMSAYTGSPADEGAVWRMFAFQVGHWALQGFGMWLAHDRTTGEFVGRVGLYEEYGWPGTEVAWTIRRERWGEGLATEGGAAALEYAFEVLARERLISIIHPENAASIRVAEKLGLALAEGPVDRGGRPRNIYAITRHDWAARRQASAPADTG</sequence>
<accession>A0A1X1PZV7</accession>
<dbReference type="PROSITE" id="PS51186">
    <property type="entry name" value="GNAT"/>
    <property type="match status" value="1"/>
</dbReference>
<proteinExistence type="predicted"/>
<dbReference type="STRING" id="106370.Francci3_3051"/>
<evidence type="ECO:0000313" key="1">
    <source>
        <dbReference type="EMBL" id="ABD12408.1"/>
    </source>
</evidence>
<dbReference type="EMBL" id="CP000249">
    <property type="protein sequence ID" value="ABD12408.1"/>
    <property type="molecule type" value="Genomic_DNA"/>
</dbReference>
<dbReference type="InterPro" id="IPR000182">
    <property type="entry name" value="GNAT_dom"/>
</dbReference>